<proteinExistence type="predicted"/>
<dbReference type="KEGG" id="pabo:BCY86_00105"/>
<dbReference type="InterPro" id="IPR005247">
    <property type="entry name" value="YbhB_YbcL/LppC-like"/>
</dbReference>
<gene>
    <name evidence="1" type="ORF">BCY86_00105</name>
</gene>
<evidence type="ECO:0000313" key="2">
    <source>
        <dbReference type="Proteomes" id="UP000185544"/>
    </source>
</evidence>
<dbReference type="PANTHER" id="PTHR30289:SF1">
    <property type="entry name" value="PEBP (PHOSPHATIDYLETHANOLAMINE-BINDING PROTEIN) FAMILY PROTEIN"/>
    <property type="match status" value="1"/>
</dbReference>
<dbReference type="PANTHER" id="PTHR30289">
    <property type="entry name" value="UNCHARACTERIZED PROTEIN YBCL-RELATED"/>
    <property type="match status" value="1"/>
</dbReference>
<dbReference type="STRING" id="1882918.BCY86_00105"/>
<sequence>MRLVSSVFQEGGEIPHQYTCVGEDISPPLSWTDVPQGVKTFVLICDDPDAPRHTWDHWLVYNIPSDARELAENVALESHKLGINSWKRQAYGGPCPPDGRHRYYFKLYALDTELSFEALGRAPYKRDLEEAMEGHVLAEAVLMGRYCKPQQRSS</sequence>
<dbReference type="Pfam" id="PF01161">
    <property type="entry name" value="PBP"/>
    <property type="match status" value="1"/>
</dbReference>
<dbReference type="AlphaFoldDB" id="A0A1L6MUR0"/>
<dbReference type="RefSeq" id="WP_075275884.1">
    <property type="nucleotide sequence ID" value="NZ_CP016908.1"/>
</dbReference>
<evidence type="ECO:0008006" key="3">
    <source>
        <dbReference type="Google" id="ProtNLM"/>
    </source>
</evidence>
<name>A0A1L6MUR0_9BACT</name>
<reference evidence="1 2" key="1">
    <citation type="submission" date="2016-08" db="EMBL/GenBank/DDBJ databases">
        <title>Identification and validation of antigenic proteins from Pajaroellobacter abortibovis using de-novo genome sequence assembly and reverse vaccinology.</title>
        <authorList>
            <person name="Welly B.T."/>
            <person name="Miller M.R."/>
            <person name="Stott J.L."/>
            <person name="Blanchard M.T."/>
            <person name="Islas-Trejo A.D."/>
            <person name="O'Rourke S.M."/>
            <person name="Young A.E."/>
            <person name="Medrano J.F."/>
            <person name="Van Eenennaam A.L."/>
        </authorList>
    </citation>
    <scope>NUCLEOTIDE SEQUENCE [LARGE SCALE GENOMIC DNA]</scope>
    <source>
        <strain evidence="1 2">BTF92-0548A/99-0131</strain>
    </source>
</reference>
<dbReference type="Proteomes" id="UP000185544">
    <property type="component" value="Chromosome"/>
</dbReference>
<dbReference type="SUPFAM" id="SSF49777">
    <property type="entry name" value="PEBP-like"/>
    <property type="match status" value="1"/>
</dbReference>
<protein>
    <recommendedName>
        <fullName evidence="3">Phosphatidylethanolamine-binding protein</fullName>
    </recommendedName>
</protein>
<dbReference type="Gene3D" id="3.90.280.10">
    <property type="entry name" value="PEBP-like"/>
    <property type="match status" value="1"/>
</dbReference>
<keyword evidence="2" id="KW-1185">Reference proteome</keyword>
<organism evidence="1 2">
    <name type="scientific">Pajaroellobacter abortibovis</name>
    <dbReference type="NCBI Taxonomy" id="1882918"/>
    <lineage>
        <taxon>Bacteria</taxon>
        <taxon>Pseudomonadati</taxon>
        <taxon>Myxococcota</taxon>
        <taxon>Polyangia</taxon>
        <taxon>Polyangiales</taxon>
        <taxon>Polyangiaceae</taxon>
    </lineage>
</organism>
<evidence type="ECO:0000313" key="1">
    <source>
        <dbReference type="EMBL" id="APR99250.1"/>
    </source>
</evidence>
<dbReference type="CDD" id="cd00865">
    <property type="entry name" value="PEBP_bact_arch"/>
    <property type="match status" value="1"/>
</dbReference>
<accession>A0A1L6MUR0</accession>
<dbReference type="InterPro" id="IPR036610">
    <property type="entry name" value="PEBP-like_sf"/>
</dbReference>
<dbReference type="EMBL" id="CP016908">
    <property type="protein sequence ID" value="APR99250.1"/>
    <property type="molecule type" value="Genomic_DNA"/>
</dbReference>
<dbReference type="OrthoDB" id="9797506at2"/>
<dbReference type="NCBIfam" id="TIGR00481">
    <property type="entry name" value="YbhB/YbcL family Raf kinase inhibitor-like protein"/>
    <property type="match status" value="1"/>
</dbReference>
<dbReference type="InterPro" id="IPR008914">
    <property type="entry name" value="PEBP"/>
</dbReference>